<keyword evidence="6 8" id="KW-0472">Membrane</keyword>
<dbReference type="STRING" id="1265313.HRUBRA_01372"/>
<dbReference type="RefSeq" id="WP_084592585.1">
    <property type="nucleotide sequence ID" value="NZ_KN234769.1"/>
</dbReference>
<comment type="caution">
    <text evidence="13">The sequence shown here is derived from an EMBL/GenBank/DDBJ whole genome shotgun (WGS) entry which is preliminary data.</text>
</comment>
<organism evidence="13 14">
    <name type="scientific">Pseudohaliea rubra DSM 19751</name>
    <dbReference type="NCBI Taxonomy" id="1265313"/>
    <lineage>
        <taxon>Bacteria</taxon>
        <taxon>Pseudomonadati</taxon>
        <taxon>Pseudomonadota</taxon>
        <taxon>Gammaproteobacteria</taxon>
        <taxon>Cellvibrionales</taxon>
        <taxon>Halieaceae</taxon>
        <taxon>Pseudohaliea</taxon>
    </lineage>
</organism>
<proteinExistence type="inferred from homology"/>
<evidence type="ECO:0000256" key="10">
    <source>
        <dbReference type="SAM" id="SignalP"/>
    </source>
</evidence>
<evidence type="ECO:0000313" key="14">
    <source>
        <dbReference type="Proteomes" id="UP000029640"/>
    </source>
</evidence>
<sequence length="868" mass="96708">MNMQTQLSAAVAAALGALIASGAAAQSSTDRSDTRIEEVLVHGQRDMMRSAIDRQRESDRIMSVITRDAIGNLPDQNVAESVRRLPGVNVLNDQGEGRFIAVRGLDPSLNASNVNGVRVPSPEADTRAVALDVIASELVESIEVVKTLTPDMDADTIGASIQINTMRAFEAEDRFFSVKAEQSYNDLSDAYSPKGSVEFLFPINDRLGIAGGVSYQEREFSTDNIESEGWDVTDDGVLYADTVEYRDYDVLRERTSASLTVDFKATESTTLYARMMYSLFEDTESRRRLVLEMDGEPRSGSATSASFLSDDGEIVAEREQKDRYEAQEIQTYAIGGETLFDNWELDYSVSYAYAEEHEKDTFETLFATGFEDPGALGIDFDYSNDEQPRYGISQGADAFFDPTTYEFDVVEIPDGLSKDEEITWQFNAARNFRMDSGTLQIKFGSKVRQRTKERETLLQVFDDFDGDYTLADVTGQQSFGLAAIDPVPSLGAVRNFNIANLDRFILNDFDTRLESNIENFSVDEDILAGYLMARWESGPLTVIGGVRVERTDNTVRANLTEILGEGSVLNGVTLEEDQVNFTPSEESNSYTDWLPSLSARYDLRNDVVLRAGFFNSLVRPGPEQLAPIFIIEESEGGGREGEFGNPGLKPYKAFNVDASVEWYFSENGVLSGGLFYKEIDDFIVNARFETDEPPFNGVYNGIPFDEGIIPLNGDEATVQGVEFNYQHALTQLPAPFNGLLLGLNYTYTDAEGDIGERTIPLPAAAEQTYNAMLGYESGPLSVRLTAAYRDEYLDELEGSPEEDRYVRDHLQVDLTANYDVSEKIRVYSQFLNLTDEPFVAFQRGPGASRLLQYEEYSWTVRLGIQVRL</sequence>
<evidence type="ECO:0000256" key="3">
    <source>
        <dbReference type="ARBA" id="ARBA00022452"/>
    </source>
</evidence>
<dbReference type="AlphaFoldDB" id="A0A095XWG5"/>
<dbReference type="Proteomes" id="UP000029640">
    <property type="component" value="Unassembled WGS sequence"/>
</dbReference>
<keyword evidence="4 8" id="KW-0812">Transmembrane</keyword>
<accession>A0A095XWG5</accession>
<dbReference type="GO" id="GO:0009279">
    <property type="term" value="C:cell outer membrane"/>
    <property type="evidence" value="ECO:0007669"/>
    <property type="project" value="UniProtKB-SubCell"/>
</dbReference>
<reference evidence="13 14" key="1">
    <citation type="journal article" date="2014" name="Genome Announc.">
        <title>Genome Sequence of Gammaproteobacterial Pseudohaliea rubra Type Strain DSM 19751, Isolated from Coastal Seawater of the Mediterranean Sea.</title>
        <authorList>
            <person name="Spring S."/>
            <person name="Fiebig A."/>
            <person name="Riedel T."/>
            <person name="Goker M."/>
            <person name="Klenk H.P."/>
        </authorList>
    </citation>
    <scope>NUCLEOTIDE SEQUENCE [LARGE SCALE GENOMIC DNA]</scope>
    <source>
        <strain evidence="13 14">DSM 19751</strain>
    </source>
</reference>
<evidence type="ECO:0000256" key="9">
    <source>
        <dbReference type="RuleBase" id="RU003357"/>
    </source>
</evidence>
<dbReference type="CDD" id="cd01347">
    <property type="entry name" value="ligand_gated_channel"/>
    <property type="match status" value="1"/>
</dbReference>
<dbReference type="PANTHER" id="PTHR40980:SF4">
    <property type="entry name" value="TONB-DEPENDENT RECEPTOR-LIKE BETA-BARREL DOMAIN-CONTAINING PROTEIN"/>
    <property type="match status" value="1"/>
</dbReference>
<evidence type="ECO:0000256" key="5">
    <source>
        <dbReference type="ARBA" id="ARBA00023077"/>
    </source>
</evidence>
<keyword evidence="10" id="KW-0732">Signal</keyword>
<dbReference type="EMBL" id="AUVB01000039">
    <property type="protein sequence ID" value="KGE04031.1"/>
    <property type="molecule type" value="Genomic_DNA"/>
</dbReference>
<evidence type="ECO:0000256" key="7">
    <source>
        <dbReference type="ARBA" id="ARBA00023237"/>
    </source>
</evidence>
<protein>
    <submittedName>
        <fullName evidence="13">TonB-dependent receptor</fullName>
    </submittedName>
</protein>
<evidence type="ECO:0000259" key="11">
    <source>
        <dbReference type="Pfam" id="PF00593"/>
    </source>
</evidence>
<evidence type="ECO:0000256" key="4">
    <source>
        <dbReference type="ARBA" id="ARBA00022692"/>
    </source>
</evidence>
<feature type="domain" description="TonB-dependent receptor-like beta-barrel" evidence="11">
    <location>
        <begin position="368"/>
        <end position="833"/>
    </location>
</feature>
<keyword evidence="2 8" id="KW-0813">Transport</keyword>
<evidence type="ECO:0000256" key="2">
    <source>
        <dbReference type="ARBA" id="ARBA00022448"/>
    </source>
</evidence>
<evidence type="ECO:0000256" key="1">
    <source>
        <dbReference type="ARBA" id="ARBA00004571"/>
    </source>
</evidence>
<dbReference type="PANTHER" id="PTHR40980">
    <property type="entry name" value="PLUG DOMAIN-CONTAINING PROTEIN"/>
    <property type="match status" value="1"/>
</dbReference>
<dbReference type="InterPro" id="IPR039426">
    <property type="entry name" value="TonB-dep_rcpt-like"/>
</dbReference>
<dbReference type="InterPro" id="IPR000531">
    <property type="entry name" value="Beta-barrel_TonB"/>
</dbReference>
<dbReference type="Gene3D" id="2.170.130.10">
    <property type="entry name" value="TonB-dependent receptor, plug domain"/>
    <property type="match status" value="1"/>
</dbReference>
<dbReference type="HOGENOM" id="CLU_006935_1_2_6"/>
<comment type="subcellular location">
    <subcellularLocation>
        <location evidence="1 8">Cell outer membrane</location>
        <topology evidence="1 8">Multi-pass membrane protein</topology>
    </subcellularLocation>
</comment>
<feature type="domain" description="TonB-dependent receptor plug" evidence="12">
    <location>
        <begin position="55"/>
        <end position="158"/>
    </location>
</feature>
<dbReference type="NCBIfam" id="TIGR01782">
    <property type="entry name" value="TonB-Xanth-Caul"/>
    <property type="match status" value="1"/>
</dbReference>
<feature type="signal peptide" evidence="10">
    <location>
        <begin position="1"/>
        <end position="25"/>
    </location>
</feature>
<comment type="similarity">
    <text evidence="8 9">Belongs to the TonB-dependent receptor family.</text>
</comment>
<dbReference type="Pfam" id="PF00593">
    <property type="entry name" value="TonB_dep_Rec_b-barrel"/>
    <property type="match status" value="1"/>
</dbReference>
<dbReference type="Pfam" id="PF07715">
    <property type="entry name" value="Plug"/>
    <property type="match status" value="1"/>
</dbReference>
<gene>
    <name evidence="13" type="ORF">HRUBRA_01372</name>
</gene>
<keyword evidence="7 8" id="KW-0998">Cell outer membrane</keyword>
<dbReference type="OrthoDB" id="8727862at2"/>
<dbReference type="Gene3D" id="2.40.170.20">
    <property type="entry name" value="TonB-dependent receptor, beta-barrel domain"/>
    <property type="match status" value="1"/>
</dbReference>
<keyword evidence="13" id="KW-0675">Receptor</keyword>
<keyword evidence="5 9" id="KW-0798">TonB box</keyword>
<dbReference type="PATRIC" id="fig|1265313.6.peg.1356"/>
<dbReference type="eggNOG" id="COG4771">
    <property type="taxonomic scope" value="Bacteria"/>
</dbReference>
<dbReference type="InterPro" id="IPR036942">
    <property type="entry name" value="Beta-barrel_TonB_sf"/>
</dbReference>
<dbReference type="InterPro" id="IPR012910">
    <property type="entry name" value="Plug_dom"/>
</dbReference>
<dbReference type="SUPFAM" id="SSF56935">
    <property type="entry name" value="Porins"/>
    <property type="match status" value="1"/>
</dbReference>
<name>A0A095XWG5_9GAMM</name>
<dbReference type="InterPro" id="IPR037066">
    <property type="entry name" value="Plug_dom_sf"/>
</dbReference>
<evidence type="ECO:0000313" key="13">
    <source>
        <dbReference type="EMBL" id="KGE04031.1"/>
    </source>
</evidence>
<evidence type="ECO:0000256" key="8">
    <source>
        <dbReference type="PROSITE-ProRule" id="PRU01360"/>
    </source>
</evidence>
<dbReference type="InterPro" id="IPR010104">
    <property type="entry name" value="TonB_rcpt_bac"/>
</dbReference>
<evidence type="ECO:0000256" key="6">
    <source>
        <dbReference type="ARBA" id="ARBA00023136"/>
    </source>
</evidence>
<dbReference type="PROSITE" id="PS52016">
    <property type="entry name" value="TONB_DEPENDENT_REC_3"/>
    <property type="match status" value="1"/>
</dbReference>
<feature type="chain" id="PRO_5001913035" evidence="10">
    <location>
        <begin position="26"/>
        <end position="868"/>
    </location>
</feature>
<keyword evidence="3 8" id="KW-1134">Transmembrane beta strand</keyword>
<evidence type="ECO:0000259" key="12">
    <source>
        <dbReference type="Pfam" id="PF07715"/>
    </source>
</evidence>
<keyword evidence="14" id="KW-1185">Reference proteome</keyword>